<dbReference type="InterPro" id="IPR050998">
    <property type="entry name" value="FOXP"/>
</dbReference>
<dbReference type="OrthoDB" id="5830876at2759"/>
<evidence type="ECO:0000256" key="9">
    <source>
        <dbReference type="ARBA" id="ARBA00023242"/>
    </source>
</evidence>
<evidence type="ECO:0000256" key="6">
    <source>
        <dbReference type="ARBA" id="ARBA00023015"/>
    </source>
</evidence>
<keyword evidence="2" id="KW-0678">Repressor</keyword>
<gene>
    <name evidence="14" type="ORF">HGM15179_016683</name>
</gene>
<dbReference type="GO" id="GO:0001227">
    <property type="term" value="F:DNA-binding transcription repressor activity, RNA polymerase II-specific"/>
    <property type="evidence" value="ECO:0007669"/>
    <property type="project" value="TreeGrafter"/>
</dbReference>
<proteinExistence type="predicted"/>
<dbReference type="FunFam" id="1.10.10.10:FF:000010">
    <property type="entry name" value="Forkhead box P2 isoform B"/>
    <property type="match status" value="1"/>
</dbReference>
<keyword evidence="15" id="KW-1185">Reference proteome</keyword>
<feature type="coiled-coil region" evidence="11">
    <location>
        <begin position="16"/>
        <end position="46"/>
    </location>
</feature>
<dbReference type="InterPro" id="IPR047413">
    <property type="entry name" value="FH_FOXP3"/>
</dbReference>
<dbReference type="CDD" id="cd20066">
    <property type="entry name" value="FH_FOXP3"/>
    <property type="match status" value="1"/>
</dbReference>
<keyword evidence="9 10" id="KW-0539">Nucleus</keyword>
<feature type="DNA-binding region" description="Fork-head" evidence="10">
    <location>
        <begin position="110"/>
        <end position="196"/>
    </location>
</feature>
<feature type="region of interest" description="Disordered" evidence="12">
    <location>
        <begin position="190"/>
        <end position="215"/>
    </location>
</feature>
<sequence length="215" mass="24783">MAGARDSPPRREPGEVAQCLRQLERIQELEQQLARERHRLGLLQAQLLRRGPPSTGPPGKGQAGLPPIWGPAAPPEAEGDPEMMLPPPGHPWERGGLYPELEYYRLSTARPPYTYATLIRWAILESPQRQRPLAEIYHWFSRRFGFFRHNTRTWKNAVRHNLSLHKCFVRVEAARGAVWTVDEAEFRRKRGQRYPRYPQNPTPNTPKHPKNPGGE</sequence>
<protein>
    <recommendedName>
        <fullName evidence="13">Fork-head domain-containing protein</fullName>
    </recommendedName>
</protein>
<dbReference type="GO" id="GO:0000978">
    <property type="term" value="F:RNA polymerase II cis-regulatory region sequence-specific DNA binding"/>
    <property type="evidence" value="ECO:0007669"/>
    <property type="project" value="TreeGrafter"/>
</dbReference>
<evidence type="ECO:0000259" key="13">
    <source>
        <dbReference type="PROSITE" id="PS50039"/>
    </source>
</evidence>
<dbReference type="InterPro" id="IPR036388">
    <property type="entry name" value="WH-like_DNA-bd_sf"/>
</dbReference>
<dbReference type="AlphaFoldDB" id="A0A8K1LE43"/>
<evidence type="ECO:0000256" key="3">
    <source>
        <dbReference type="ARBA" id="ARBA00022723"/>
    </source>
</evidence>
<dbReference type="GO" id="GO:0008270">
    <property type="term" value="F:zinc ion binding"/>
    <property type="evidence" value="ECO:0007669"/>
    <property type="project" value="UniProtKB-KW"/>
</dbReference>
<name>A0A8K1LE43_9PASS</name>
<keyword evidence="11" id="KW-0175">Coiled coil</keyword>
<keyword evidence="5" id="KW-0862">Zinc</keyword>
<dbReference type="Pfam" id="PF00250">
    <property type="entry name" value="Forkhead"/>
    <property type="match status" value="1"/>
</dbReference>
<evidence type="ECO:0000256" key="10">
    <source>
        <dbReference type="PROSITE-ProRule" id="PRU00089"/>
    </source>
</evidence>
<dbReference type="Proteomes" id="UP000796761">
    <property type="component" value="Unassembled WGS sequence"/>
</dbReference>
<evidence type="ECO:0000256" key="12">
    <source>
        <dbReference type="SAM" id="MobiDB-lite"/>
    </source>
</evidence>
<dbReference type="SMART" id="SM00339">
    <property type="entry name" value="FH"/>
    <property type="match status" value="1"/>
</dbReference>
<dbReference type="PANTHER" id="PTHR45796">
    <property type="entry name" value="FORKHEAD BOX P, ISOFORM C"/>
    <property type="match status" value="1"/>
</dbReference>
<dbReference type="GO" id="GO:0005634">
    <property type="term" value="C:nucleus"/>
    <property type="evidence" value="ECO:0007669"/>
    <property type="project" value="UniProtKB-SubCell"/>
</dbReference>
<evidence type="ECO:0000256" key="11">
    <source>
        <dbReference type="SAM" id="Coils"/>
    </source>
</evidence>
<evidence type="ECO:0000256" key="2">
    <source>
        <dbReference type="ARBA" id="ARBA00022491"/>
    </source>
</evidence>
<feature type="region of interest" description="Disordered" evidence="12">
    <location>
        <begin position="49"/>
        <end position="83"/>
    </location>
</feature>
<keyword evidence="4" id="KW-0863">Zinc-finger</keyword>
<evidence type="ECO:0000313" key="14">
    <source>
        <dbReference type="EMBL" id="TRZ10428.1"/>
    </source>
</evidence>
<dbReference type="EMBL" id="SWJQ01000868">
    <property type="protein sequence ID" value="TRZ10428.1"/>
    <property type="molecule type" value="Genomic_DNA"/>
</dbReference>
<organism evidence="14 15">
    <name type="scientific">Zosterops borbonicus</name>
    <dbReference type="NCBI Taxonomy" id="364589"/>
    <lineage>
        <taxon>Eukaryota</taxon>
        <taxon>Metazoa</taxon>
        <taxon>Chordata</taxon>
        <taxon>Craniata</taxon>
        <taxon>Vertebrata</taxon>
        <taxon>Euteleostomi</taxon>
        <taxon>Archelosauria</taxon>
        <taxon>Archosauria</taxon>
        <taxon>Dinosauria</taxon>
        <taxon>Saurischia</taxon>
        <taxon>Theropoda</taxon>
        <taxon>Coelurosauria</taxon>
        <taxon>Aves</taxon>
        <taxon>Neognathae</taxon>
        <taxon>Neoaves</taxon>
        <taxon>Telluraves</taxon>
        <taxon>Australaves</taxon>
        <taxon>Passeriformes</taxon>
        <taxon>Sylvioidea</taxon>
        <taxon>Zosteropidae</taxon>
        <taxon>Zosterops</taxon>
    </lineage>
</organism>
<keyword evidence="6" id="KW-0805">Transcription regulation</keyword>
<accession>A0A8K1LE43</accession>
<feature type="domain" description="Fork-head" evidence="13">
    <location>
        <begin position="110"/>
        <end position="196"/>
    </location>
</feature>
<evidence type="ECO:0000256" key="5">
    <source>
        <dbReference type="ARBA" id="ARBA00022833"/>
    </source>
</evidence>
<dbReference type="PRINTS" id="PR00053">
    <property type="entry name" value="FORKHEAD"/>
</dbReference>
<evidence type="ECO:0000256" key="8">
    <source>
        <dbReference type="ARBA" id="ARBA00023163"/>
    </source>
</evidence>
<keyword evidence="3" id="KW-0479">Metal-binding</keyword>
<comment type="subcellular location">
    <subcellularLocation>
        <location evidence="1 10">Nucleus</location>
    </subcellularLocation>
</comment>
<dbReference type="InterPro" id="IPR036390">
    <property type="entry name" value="WH_DNA-bd_sf"/>
</dbReference>
<dbReference type="PROSITE" id="PS50039">
    <property type="entry name" value="FORK_HEAD_3"/>
    <property type="match status" value="1"/>
</dbReference>
<comment type="caution">
    <text evidence="14">The sequence shown here is derived from an EMBL/GenBank/DDBJ whole genome shotgun (WGS) entry which is preliminary data.</text>
</comment>
<evidence type="ECO:0000313" key="15">
    <source>
        <dbReference type="Proteomes" id="UP000796761"/>
    </source>
</evidence>
<dbReference type="SUPFAM" id="SSF46785">
    <property type="entry name" value="Winged helix' DNA-binding domain"/>
    <property type="match status" value="1"/>
</dbReference>
<dbReference type="InterPro" id="IPR001766">
    <property type="entry name" value="Fork_head_dom"/>
</dbReference>
<evidence type="ECO:0000256" key="7">
    <source>
        <dbReference type="ARBA" id="ARBA00023125"/>
    </source>
</evidence>
<evidence type="ECO:0000256" key="1">
    <source>
        <dbReference type="ARBA" id="ARBA00004123"/>
    </source>
</evidence>
<dbReference type="PROSITE" id="PS00658">
    <property type="entry name" value="FORK_HEAD_2"/>
    <property type="match status" value="1"/>
</dbReference>
<keyword evidence="8" id="KW-0804">Transcription</keyword>
<reference evidence="14" key="1">
    <citation type="submission" date="2019-04" db="EMBL/GenBank/DDBJ databases">
        <title>Genome assembly of Zosterops borbonicus 15179.</title>
        <authorList>
            <person name="Leroy T."/>
            <person name="Anselmetti Y."/>
            <person name="Tilak M.-K."/>
            <person name="Nabholz B."/>
        </authorList>
    </citation>
    <scope>NUCLEOTIDE SEQUENCE</scope>
    <source>
        <strain evidence="14">HGM_15179</strain>
        <tissue evidence="14">Muscle</tissue>
    </source>
</reference>
<keyword evidence="7 10" id="KW-0238">DNA-binding</keyword>
<dbReference type="Gene3D" id="1.10.10.10">
    <property type="entry name" value="Winged helix-like DNA-binding domain superfamily/Winged helix DNA-binding domain"/>
    <property type="match status" value="1"/>
</dbReference>
<dbReference type="PANTHER" id="PTHR45796:SF7">
    <property type="entry name" value="FORKHEAD BOX PROTEIN P4"/>
    <property type="match status" value="1"/>
</dbReference>
<dbReference type="InterPro" id="IPR030456">
    <property type="entry name" value="TF_fork_head_CS_2"/>
</dbReference>
<evidence type="ECO:0000256" key="4">
    <source>
        <dbReference type="ARBA" id="ARBA00022771"/>
    </source>
</evidence>